<feature type="compositionally biased region" description="Low complexity" evidence="11">
    <location>
        <begin position="668"/>
        <end position="691"/>
    </location>
</feature>
<keyword evidence="5 10" id="KW-0317">Glutathione biosynthesis</keyword>
<protein>
    <recommendedName>
        <fullName evidence="3 10">Glutamate--cysteine ligase</fullName>
        <ecNumber evidence="3 10">6.3.2.2</ecNumber>
    </recommendedName>
    <alternativeName>
        <fullName evidence="9 10">Gamma-ECS</fullName>
    </alternativeName>
    <alternativeName>
        <fullName evidence="8 10">Gamma-glutamylcysteine synthetase</fullName>
    </alternativeName>
</protein>
<dbReference type="Pfam" id="PF03074">
    <property type="entry name" value="GCS"/>
    <property type="match status" value="1"/>
</dbReference>
<sequence length="691" mass="77831">MGLLSEGTALSWAETKKYADHVRRHGIKQFLVQYHKLESRTKDVLYWGDEVEYQLLKFDHVNKKVYLALRGQEVLKNLQEKTKVKNDSAKDVPTSWHPEYAQYMVEGTPGRPYGGSIAHFNIVEANMRLRRQEIQAELNDDEVPLSLTAFPLLGVREFTWPTAKTDPVDGVSRSLFFPDDAINQGHPRFKTLTRNIRTRRKEKVAINIPIFQDVHTKRPFKEDLAALGDDGEAARAAQPDHIYMDCMGFGMGNCCLQVTFQACNIEEARYLYDQLAGMCPIMLALSASSPIYRGYLSDIDTRWPVIAQSVDDRTREERGLEPLKEDRFRINKSRYDSIDSYISPLGRCYNDIDLTLDQELCDELMAGGVDDLLARHVAHLFIRDPVSLFSEKINQDDENDTDHFENIQSTNWQTMRFKPPPPGSNIGWRVEFRPMEAQLTDFENAAFTVFIVLLTRVILSYKLNLIIPISKVDENLKTAFKRNAVKNDQFYFRKDVLTASTPPECAEQCKGCGGDDYAKGEYTLMTVNEIFHGKDDFPGLLALINLYMDSIEIDVDTRCTILQYLKLISMRASGELETSASWMRNFVTSHPDYKQDSVVSGGIAYDLLSRVAQISQGAVQDPKLLFKHTTKSSDSIPAAVSSAEAFLKQKTPSGSKSAAAAQNENGGSKTHTPPSTSSTSTSNSDSVPNGQ</sequence>
<dbReference type="Gene3D" id="3.30.590.50">
    <property type="match status" value="2"/>
</dbReference>
<dbReference type="EC" id="6.3.2.2" evidence="3 10"/>
<evidence type="ECO:0000256" key="3">
    <source>
        <dbReference type="ARBA" id="ARBA00012220"/>
    </source>
</evidence>
<dbReference type="PANTHER" id="PTHR11164:SF0">
    <property type="entry name" value="GLUTAMATE--CYSTEINE LIGASE CATALYTIC SUBUNIT"/>
    <property type="match status" value="1"/>
</dbReference>
<dbReference type="InterPro" id="IPR014746">
    <property type="entry name" value="Gln_synth/guanido_kin_cat_dom"/>
</dbReference>
<comment type="catalytic activity">
    <reaction evidence="10">
        <text>L-cysteine + L-glutamate + ATP = gamma-L-glutamyl-L-cysteine + ADP + phosphate + H(+)</text>
        <dbReference type="Rhea" id="RHEA:13285"/>
        <dbReference type="ChEBI" id="CHEBI:15378"/>
        <dbReference type="ChEBI" id="CHEBI:29985"/>
        <dbReference type="ChEBI" id="CHEBI:30616"/>
        <dbReference type="ChEBI" id="CHEBI:35235"/>
        <dbReference type="ChEBI" id="CHEBI:43474"/>
        <dbReference type="ChEBI" id="CHEBI:58173"/>
        <dbReference type="ChEBI" id="CHEBI:456216"/>
        <dbReference type="EC" id="6.3.2.2"/>
    </reaction>
</comment>
<dbReference type="Gene3D" id="1.10.8.960">
    <property type="match status" value="1"/>
</dbReference>
<feature type="compositionally biased region" description="Polar residues" evidence="11">
    <location>
        <begin position="650"/>
        <end position="667"/>
    </location>
</feature>
<dbReference type="Proteomes" id="UP000694888">
    <property type="component" value="Unplaced"/>
</dbReference>
<evidence type="ECO:0000256" key="11">
    <source>
        <dbReference type="SAM" id="MobiDB-lite"/>
    </source>
</evidence>
<name>A0ABM1A6V6_APLCA</name>
<evidence type="ECO:0000256" key="5">
    <source>
        <dbReference type="ARBA" id="ARBA00022684"/>
    </source>
</evidence>
<evidence type="ECO:0000256" key="10">
    <source>
        <dbReference type="RuleBase" id="RU367135"/>
    </source>
</evidence>
<feature type="region of interest" description="Disordered" evidence="11">
    <location>
        <begin position="650"/>
        <end position="691"/>
    </location>
</feature>
<proteinExistence type="inferred from homology"/>
<evidence type="ECO:0000256" key="2">
    <source>
        <dbReference type="ARBA" id="ARBA00008100"/>
    </source>
</evidence>
<reference evidence="13" key="1">
    <citation type="submission" date="2025-08" db="UniProtKB">
        <authorList>
            <consortium name="RefSeq"/>
        </authorList>
    </citation>
    <scope>IDENTIFICATION</scope>
</reference>
<keyword evidence="4 10" id="KW-0436">Ligase</keyword>
<dbReference type="GeneID" id="101859806"/>
<dbReference type="RefSeq" id="XP_012941987.1">
    <property type="nucleotide sequence ID" value="XM_013086533.2"/>
</dbReference>
<gene>
    <name evidence="13" type="primary">LOC101859806</name>
</gene>
<comment type="similarity">
    <text evidence="2 10">Belongs to the glutamate--cysteine ligase type 3 family.</text>
</comment>
<evidence type="ECO:0000256" key="9">
    <source>
        <dbReference type="ARBA" id="ARBA00032122"/>
    </source>
</evidence>
<comment type="pathway">
    <text evidence="1 10">Sulfur metabolism; glutathione biosynthesis; glutathione from L-cysteine and L-glutamate: step 1/2.</text>
</comment>
<dbReference type="SUPFAM" id="SSF55931">
    <property type="entry name" value="Glutamine synthetase/guanido kinase"/>
    <property type="match status" value="1"/>
</dbReference>
<evidence type="ECO:0000313" key="12">
    <source>
        <dbReference type="Proteomes" id="UP000694888"/>
    </source>
</evidence>
<keyword evidence="7 10" id="KW-0067">ATP-binding</keyword>
<keyword evidence="6 10" id="KW-0547">Nucleotide-binding</keyword>
<dbReference type="InterPro" id="IPR004308">
    <property type="entry name" value="GCS"/>
</dbReference>
<accession>A0ABM1A6V6</accession>
<evidence type="ECO:0000256" key="8">
    <source>
        <dbReference type="ARBA" id="ARBA00030585"/>
    </source>
</evidence>
<organism evidence="12 13">
    <name type="scientific">Aplysia californica</name>
    <name type="common">California sea hare</name>
    <dbReference type="NCBI Taxonomy" id="6500"/>
    <lineage>
        <taxon>Eukaryota</taxon>
        <taxon>Metazoa</taxon>
        <taxon>Spiralia</taxon>
        <taxon>Lophotrochozoa</taxon>
        <taxon>Mollusca</taxon>
        <taxon>Gastropoda</taxon>
        <taxon>Heterobranchia</taxon>
        <taxon>Euthyneura</taxon>
        <taxon>Tectipleura</taxon>
        <taxon>Aplysiida</taxon>
        <taxon>Aplysioidea</taxon>
        <taxon>Aplysiidae</taxon>
        <taxon>Aplysia</taxon>
    </lineage>
</organism>
<evidence type="ECO:0000256" key="4">
    <source>
        <dbReference type="ARBA" id="ARBA00022598"/>
    </source>
</evidence>
<evidence type="ECO:0000256" key="7">
    <source>
        <dbReference type="ARBA" id="ARBA00022840"/>
    </source>
</evidence>
<dbReference type="GO" id="GO:0016874">
    <property type="term" value="F:ligase activity"/>
    <property type="evidence" value="ECO:0007669"/>
    <property type="project" value="UniProtKB-KW"/>
</dbReference>
<evidence type="ECO:0000256" key="1">
    <source>
        <dbReference type="ARBA" id="ARBA00005006"/>
    </source>
</evidence>
<evidence type="ECO:0000256" key="6">
    <source>
        <dbReference type="ARBA" id="ARBA00022741"/>
    </source>
</evidence>
<evidence type="ECO:0000313" key="13">
    <source>
        <dbReference type="RefSeq" id="XP_012941987.1"/>
    </source>
</evidence>
<dbReference type="PANTHER" id="PTHR11164">
    <property type="entry name" value="GLUTAMATE CYSTEINE LIGASE"/>
    <property type="match status" value="1"/>
</dbReference>
<keyword evidence="12" id="KW-1185">Reference proteome</keyword>